<organism evidence="1">
    <name type="scientific">hydrothermal vent metagenome</name>
    <dbReference type="NCBI Taxonomy" id="652676"/>
    <lineage>
        <taxon>unclassified sequences</taxon>
        <taxon>metagenomes</taxon>
        <taxon>ecological metagenomes</taxon>
    </lineage>
</organism>
<evidence type="ECO:0000313" key="1">
    <source>
        <dbReference type="EMBL" id="VAV89776.1"/>
    </source>
</evidence>
<dbReference type="EMBL" id="UOEG01000051">
    <property type="protein sequence ID" value="VAV89776.1"/>
    <property type="molecule type" value="Genomic_DNA"/>
</dbReference>
<reference evidence="1" key="1">
    <citation type="submission" date="2018-06" db="EMBL/GenBank/DDBJ databases">
        <authorList>
            <person name="Zhirakovskaya E."/>
        </authorList>
    </citation>
    <scope>NUCLEOTIDE SEQUENCE</scope>
</reference>
<dbReference type="AlphaFoldDB" id="A0A3B0RM43"/>
<proteinExistence type="predicted"/>
<accession>A0A3B0RM43</accession>
<gene>
    <name evidence="1" type="ORF">MNBD_ALPHA07-1156</name>
</gene>
<name>A0A3B0RM43_9ZZZZ</name>
<protein>
    <submittedName>
        <fullName evidence="1">Uncharacterized protein</fullName>
    </submittedName>
</protein>
<sequence>MIWIKRIGIVLLLAVIGSLIWSWQAGPIRMKRDISGFAEKMGSCSAFNQDFKDLFSGKTMNRAIAGPEDDTCVVRMQTYSPQILQCSFAMEDVPELARAFARQADNIGFFGGWRVNINTQNPDPWQRIMNNPACKMIEG</sequence>